<dbReference type="Pfam" id="PF13462">
    <property type="entry name" value="Thioredoxin_4"/>
    <property type="match status" value="1"/>
</dbReference>
<dbReference type="EMBL" id="ARXV01000018">
    <property type="protein sequence ID" value="KGD63368.1"/>
    <property type="molecule type" value="Genomic_DNA"/>
</dbReference>
<keyword evidence="2" id="KW-0732">Signal</keyword>
<evidence type="ECO:0000256" key="3">
    <source>
        <dbReference type="ARBA" id="ARBA00023002"/>
    </source>
</evidence>
<dbReference type="Gene3D" id="3.40.30.10">
    <property type="entry name" value="Glutaredoxin"/>
    <property type="match status" value="1"/>
</dbReference>
<sequence length="289" mass="31386">MSNEQKKTNTATIMLGAALVGVLGIAGFGMYSMTSSVAGLKNEVTELRTEVNANAQEQLSPKEFQKAVADSLEQLAQKKKQEQLEAKYAQYDQAAEKVPGGKSIYGNVNARFTLVEFSDLECPFCKRFHETPKQLVDNSKGNVNWQWKHLPLGFHNPAAKRQAMAAECVREQKGNKAFWVFIDDVFQHSRGNGQGVPNLAALVEGVGADVDQVQECMSEGRYSDKIDQEAQQAANNGINGTPATFVVDNTTGKTQLLTGAQPPQAIMAAIRKMMAEQEEAQAEAGASGE</sequence>
<accession>A0A095TLN3</accession>
<evidence type="ECO:0000256" key="6">
    <source>
        <dbReference type="SAM" id="Coils"/>
    </source>
</evidence>
<dbReference type="InterPro" id="IPR013766">
    <property type="entry name" value="Thioredoxin_domain"/>
</dbReference>
<feature type="transmembrane region" description="Helical" evidence="7">
    <location>
        <begin position="12"/>
        <end position="33"/>
    </location>
</feature>
<dbReference type="InterPro" id="IPR036249">
    <property type="entry name" value="Thioredoxin-like_sf"/>
</dbReference>
<dbReference type="eggNOG" id="COG1651">
    <property type="taxonomic scope" value="Bacteria"/>
</dbReference>
<evidence type="ECO:0000256" key="2">
    <source>
        <dbReference type="ARBA" id="ARBA00022729"/>
    </source>
</evidence>
<keyword evidence="7" id="KW-0472">Membrane</keyword>
<evidence type="ECO:0000256" key="7">
    <source>
        <dbReference type="SAM" id="Phobius"/>
    </source>
</evidence>
<dbReference type="PROSITE" id="PS51352">
    <property type="entry name" value="THIOREDOXIN_2"/>
    <property type="match status" value="1"/>
</dbReference>
<protein>
    <recommendedName>
        <fullName evidence="8">Thioredoxin domain-containing protein</fullName>
    </recommendedName>
</protein>
<dbReference type="SUPFAM" id="SSF52833">
    <property type="entry name" value="Thioredoxin-like"/>
    <property type="match status" value="1"/>
</dbReference>
<dbReference type="RefSeq" id="WP_052041675.1">
    <property type="nucleotide sequence ID" value="NZ_ARXV01000018.1"/>
</dbReference>
<dbReference type="OrthoDB" id="9780340at2"/>
<evidence type="ECO:0000313" key="10">
    <source>
        <dbReference type="Proteomes" id="UP000029444"/>
    </source>
</evidence>
<dbReference type="GO" id="GO:0016491">
    <property type="term" value="F:oxidoreductase activity"/>
    <property type="evidence" value="ECO:0007669"/>
    <property type="project" value="UniProtKB-KW"/>
</dbReference>
<name>A0A095TLN3_9GAMM</name>
<dbReference type="Proteomes" id="UP000029444">
    <property type="component" value="Unassembled WGS sequence"/>
</dbReference>
<dbReference type="PANTHER" id="PTHR13887:SF14">
    <property type="entry name" value="DISULFIDE BOND FORMATION PROTEIN D"/>
    <property type="match status" value="1"/>
</dbReference>
<evidence type="ECO:0000259" key="8">
    <source>
        <dbReference type="PROSITE" id="PS51352"/>
    </source>
</evidence>
<keyword evidence="6" id="KW-0175">Coiled coil</keyword>
<dbReference type="STRING" id="1177154.Y5S_03354"/>
<reference evidence="9 10" key="1">
    <citation type="submission" date="2012-09" db="EMBL/GenBank/DDBJ databases">
        <title>Genome Sequence of alkane-degrading Bacterium Alcanivorax sp. 19-m-6.</title>
        <authorList>
            <person name="Lai Q."/>
            <person name="Shao Z."/>
        </authorList>
    </citation>
    <scope>NUCLEOTIDE SEQUENCE [LARGE SCALE GENOMIC DNA]</scope>
    <source>
        <strain evidence="9 10">19-m-6</strain>
    </source>
</reference>
<feature type="domain" description="Thioredoxin" evidence="8">
    <location>
        <begin position="36"/>
        <end position="275"/>
    </location>
</feature>
<feature type="coiled-coil region" evidence="6">
    <location>
        <begin position="37"/>
        <end position="82"/>
    </location>
</feature>
<keyword evidence="4" id="KW-1015">Disulfide bond</keyword>
<keyword evidence="10" id="KW-1185">Reference proteome</keyword>
<evidence type="ECO:0000313" key="9">
    <source>
        <dbReference type="EMBL" id="KGD63368.1"/>
    </source>
</evidence>
<comment type="similarity">
    <text evidence="1">Belongs to the thioredoxin family. DsbA subfamily.</text>
</comment>
<keyword evidence="3" id="KW-0560">Oxidoreductase</keyword>
<proteinExistence type="inferred from homology"/>
<evidence type="ECO:0000256" key="1">
    <source>
        <dbReference type="ARBA" id="ARBA00005791"/>
    </source>
</evidence>
<dbReference type="PATRIC" id="fig|1177154.3.peg.3379"/>
<keyword evidence="7" id="KW-1133">Transmembrane helix</keyword>
<dbReference type="PANTHER" id="PTHR13887">
    <property type="entry name" value="GLUTATHIONE S-TRANSFERASE KAPPA"/>
    <property type="match status" value="1"/>
</dbReference>
<dbReference type="AlphaFoldDB" id="A0A095TLN3"/>
<dbReference type="InterPro" id="IPR012336">
    <property type="entry name" value="Thioredoxin-like_fold"/>
</dbReference>
<organism evidence="9 10">
    <name type="scientific">Alcanivorax nanhaiticus</name>
    <dbReference type="NCBI Taxonomy" id="1177154"/>
    <lineage>
        <taxon>Bacteria</taxon>
        <taxon>Pseudomonadati</taxon>
        <taxon>Pseudomonadota</taxon>
        <taxon>Gammaproteobacteria</taxon>
        <taxon>Oceanospirillales</taxon>
        <taxon>Alcanivoracaceae</taxon>
        <taxon>Alcanivorax</taxon>
    </lineage>
</organism>
<comment type="caution">
    <text evidence="9">The sequence shown here is derived from an EMBL/GenBank/DDBJ whole genome shotgun (WGS) entry which is preliminary data.</text>
</comment>
<evidence type="ECO:0000256" key="5">
    <source>
        <dbReference type="ARBA" id="ARBA00023284"/>
    </source>
</evidence>
<evidence type="ECO:0000256" key="4">
    <source>
        <dbReference type="ARBA" id="ARBA00023157"/>
    </source>
</evidence>
<gene>
    <name evidence="9" type="ORF">Y5S_03354</name>
</gene>
<keyword evidence="7" id="KW-0812">Transmembrane</keyword>
<keyword evidence="5" id="KW-0676">Redox-active center</keyword>